<protein>
    <submittedName>
        <fullName evidence="2">Transcriptional regulator PadR-like family protein</fullName>
    </submittedName>
</protein>
<evidence type="ECO:0000313" key="3">
    <source>
        <dbReference type="Proteomes" id="UP000266178"/>
    </source>
</evidence>
<dbReference type="InterPro" id="IPR005149">
    <property type="entry name" value="Tscrpt_reg_PadR_N"/>
</dbReference>
<sequence length="159" mass="17799">MLALLSEGEAHGFRLASVFAPSGELGQIWSIQRPQVYRALEHLVARGYALPLRQETGEIGPPRTVYVATPEGIRVVRQWLATPVAHLREGRSDLLLKLAFLYRLGESPRPLLGAQKEIFGQLLRSLEARVPVAEGIDRVVLLWRVENARSALDFLEKLL</sequence>
<comment type="caution">
    <text evidence="2">The sequence shown here is derived from an EMBL/GenBank/DDBJ whole genome shotgun (WGS) entry which is preliminary data.</text>
</comment>
<organism evidence="2 3">
    <name type="scientific">Meiothermus granaticius NBRC 107808</name>
    <dbReference type="NCBI Taxonomy" id="1227551"/>
    <lineage>
        <taxon>Bacteria</taxon>
        <taxon>Thermotogati</taxon>
        <taxon>Deinococcota</taxon>
        <taxon>Deinococci</taxon>
        <taxon>Thermales</taxon>
        <taxon>Thermaceae</taxon>
        <taxon>Meiothermus</taxon>
    </lineage>
</organism>
<evidence type="ECO:0000313" key="2">
    <source>
        <dbReference type="EMBL" id="RIH91372.1"/>
    </source>
</evidence>
<dbReference type="Proteomes" id="UP000266178">
    <property type="component" value="Unassembled WGS sequence"/>
</dbReference>
<dbReference type="Pfam" id="PF03551">
    <property type="entry name" value="PadR"/>
    <property type="match status" value="1"/>
</dbReference>
<dbReference type="Gene3D" id="1.10.10.10">
    <property type="entry name" value="Winged helix-like DNA-binding domain superfamily/Winged helix DNA-binding domain"/>
    <property type="match status" value="1"/>
</dbReference>
<dbReference type="SUPFAM" id="SSF46785">
    <property type="entry name" value="Winged helix' DNA-binding domain"/>
    <property type="match status" value="1"/>
</dbReference>
<gene>
    <name evidence="2" type="ORF">Mgrana_02715</name>
</gene>
<feature type="domain" description="Transcription regulator PadR N-terminal" evidence="1">
    <location>
        <begin position="1"/>
        <end position="76"/>
    </location>
</feature>
<keyword evidence="3" id="KW-1185">Reference proteome</keyword>
<dbReference type="InterPro" id="IPR036388">
    <property type="entry name" value="WH-like_DNA-bd_sf"/>
</dbReference>
<dbReference type="EMBL" id="QWLB01000045">
    <property type="protein sequence ID" value="RIH91372.1"/>
    <property type="molecule type" value="Genomic_DNA"/>
</dbReference>
<proteinExistence type="predicted"/>
<dbReference type="AlphaFoldDB" id="A0A399F8Z0"/>
<accession>A0A399F8Z0</accession>
<reference evidence="2 3" key="1">
    <citation type="submission" date="2018-08" db="EMBL/GenBank/DDBJ databases">
        <title>Meiothermus granaticius genome AF-68 sequencing project.</title>
        <authorList>
            <person name="Da Costa M.S."/>
            <person name="Albuquerque L."/>
            <person name="Raposo P."/>
            <person name="Froufe H.J.C."/>
            <person name="Barroso C.S."/>
            <person name="Egas C."/>
        </authorList>
    </citation>
    <scope>NUCLEOTIDE SEQUENCE [LARGE SCALE GENOMIC DNA]</scope>
    <source>
        <strain evidence="2 3">AF-68</strain>
    </source>
</reference>
<name>A0A399F8Z0_9DEIN</name>
<evidence type="ECO:0000259" key="1">
    <source>
        <dbReference type="Pfam" id="PF03551"/>
    </source>
</evidence>
<dbReference type="InterPro" id="IPR036390">
    <property type="entry name" value="WH_DNA-bd_sf"/>
</dbReference>